<gene>
    <name evidence="2" type="ORF">AVDCRST_MAG88-71</name>
</gene>
<reference evidence="2" key="1">
    <citation type="submission" date="2020-02" db="EMBL/GenBank/DDBJ databases">
        <authorList>
            <person name="Meier V. D."/>
        </authorList>
    </citation>
    <scope>NUCLEOTIDE SEQUENCE</scope>
    <source>
        <strain evidence="2">AVDCRST_MAG88</strain>
    </source>
</reference>
<organism evidence="2">
    <name type="scientific">uncultured Thermomicrobiales bacterium</name>
    <dbReference type="NCBI Taxonomy" id="1645740"/>
    <lineage>
        <taxon>Bacteria</taxon>
        <taxon>Pseudomonadati</taxon>
        <taxon>Thermomicrobiota</taxon>
        <taxon>Thermomicrobia</taxon>
        <taxon>Thermomicrobiales</taxon>
        <taxon>environmental samples</taxon>
    </lineage>
</organism>
<protein>
    <submittedName>
        <fullName evidence="2">Uncharacterized protein</fullName>
    </submittedName>
</protein>
<dbReference type="AlphaFoldDB" id="A0A6J4U6A3"/>
<dbReference type="EMBL" id="CADCWM010000028">
    <property type="protein sequence ID" value="CAA9541773.1"/>
    <property type="molecule type" value="Genomic_DNA"/>
</dbReference>
<feature type="region of interest" description="Disordered" evidence="1">
    <location>
        <begin position="1"/>
        <end position="21"/>
    </location>
</feature>
<name>A0A6J4U6A3_9BACT</name>
<evidence type="ECO:0000313" key="2">
    <source>
        <dbReference type="EMBL" id="CAA9541773.1"/>
    </source>
</evidence>
<sequence length="61" mass="6391">MRPRRPGLATPAPSQRACLLDGGGSINVRQVAGNREKVTTSYVVQARSLNLAFGACRPPGA</sequence>
<proteinExistence type="predicted"/>
<accession>A0A6J4U6A3</accession>
<evidence type="ECO:0000256" key="1">
    <source>
        <dbReference type="SAM" id="MobiDB-lite"/>
    </source>
</evidence>